<dbReference type="InterPro" id="IPR045380">
    <property type="entry name" value="LD_TPept_scaffold_dom"/>
</dbReference>
<dbReference type="GO" id="GO:0071555">
    <property type="term" value="P:cell wall organization"/>
    <property type="evidence" value="ECO:0007669"/>
    <property type="project" value="UniProtKB-UniRule"/>
</dbReference>
<comment type="pathway">
    <text evidence="1 7">Cell wall biogenesis; peptidoglycan biosynthesis.</text>
</comment>
<dbReference type="InterPro" id="IPR036366">
    <property type="entry name" value="PGBDSf"/>
</dbReference>
<dbReference type="InterPro" id="IPR002477">
    <property type="entry name" value="Peptidoglycan-bd-like"/>
</dbReference>
<evidence type="ECO:0000256" key="1">
    <source>
        <dbReference type="ARBA" id="ARBA00004752"/>
    </source>
</evidence>
<keyword evidence="3" id="KW-0808">Transferase</keyword>
<protein>
    <submittedName>
        <fullName evidence="10">Murein L,D-transpeptidase</fullName>
    </submittedName>
</protein>
<keyword evidence="6 7" id="KW-0961">Cell wall biogenesis/degradation</keyword>
<dbReference type="CDD" id="cd16913">
    <property type="entry name" value="YkuD_like"/>
    <property type="match status" value="1"/>
</dbReference>
<dbReference type="SUPFAM" id="SSF141523">
    <property type="entry name" value="L,D-transpeptidase catalytic domain-like"/>
    <property type="match status" value="1"/>
</dbReference>
<dbReference type="UniPathway" id="UPA00219"/>
<dbReference type="GO" id="GO:0009252">
    <property type="term" value="P:peptidoglycan biosynthetic process"/>
    <property type="evidence" value="ECO:0007669"/>
    <property type="project" value="UniProtKB-UniPathway"/>
</dbReference>
<evidence type="ECO:0000313" key="11">
    <source>
        <dbReference type="Proteomes" id="UP000193409"/>
    </source>
</evidence>
<evidence type="ECO:0000256" key="6">
    <source>
        <dbReference type="ARBA" id="ARBA00023316"/>
    </source>
</evidence>
<keyword evidence="11" id="KW-1185">Reference proteome</keyword>
<dbReference type="InterPro" id="IPR036365">
    <property type="entry name" value="PGBD-like_sf"/>
</dbReference>
<dbReference type="Pfam" id="PF20142">
    <property type="entry name" value="Scaffold"/>
    <property type="match status" value="1"/>
</dbReference>
<dbReference type="RefSeq" id="WP_085866668.1">
    <property type="nucleotide sequence ID" value="NZ_FWFQ01000001.1"/>
</dbReference>
<dbReference type="Pfam" id="PF03734">
    <property type="entry name" value="YkuD"/>
    <property type="match status" value="1"/>
</dbReference>
<dbReference type="GO" id="GO:0008360">
    <property type="term" value="P:regulation of cell shape"/>
    <property type="evidence" value="ECO:0007669"/>
    <property type="project" value="UniProtKB-UniRule"/>
</dbReference>
<gene>
    <name evidence="10" type="ORF">PSA7680_00060</name>
</gene>
<reference evidence="10 11" key="1">
    <citation type="submission" date="2017-03" db="EMBL/GenBank/DDBJ databases">
        <authorList>
            <person name="Afonso C.L."/>
            <person name="Miller P.J."/>
            <person name="Scott M.A."/>
            <person name="Spackman E."/>
            <person name="Goraichik I."/>
            <person name="Dimitrov K.M."/>
            <person name="Suarez D.L."/>
            <person name="Swayne D.E."/>
        </authorList>
    </citation>
    <scope>NUCLEOTIDE SEQUENCE [LARGE SCALE GENOMIC DNA]</scope>
    <source>
        <strain evidence="10 11">CECT 7680</strain>
    </source>
</reference>
<dbReference type="InterPro" id="IPR005490">
    <property type="entry name" value="LD_TPept_cat_dom"/>
</dbReference>
<proteinExistence type="inferred from homology"/>
<dbReference type="SUPFAM" id="SSF47090">
    <property type="entry name" value="PGBD-like"/>
    <property type="match status" value="1"/>
</dbReference>
<evidence type="ECO:0000313" key="10">
    <source>
        <dbReference type="EMBL" id="SLN10690.1"/>
    </source>
</evidence>
<name>A0A1Y5R845_9RHOB</name>
<dbReference type="PROSITE" id="PS52029">
    <property type="entry name" value="LD_TPASE"/>
    <property type="match status" value="1"/>
</dbReference>
<evidence type="ECO:0000256" key="5">
    <source>
        <dbReference type="ARBA" id="ARBA00022984"/>
    </source>
</evidence>
<dbReference type="InterPro" id="IPR038063">
    <property type="entry name" value="Transpep_catalytic_dom"/>
</dbReference>
<dbReference type="InterPro" id="IPR052905">
    <property type="entry name" value="LD-transpeptidase_YkuD-like"/>
</dbReference>
<organism evidence="10 11">
    <name type="scientific">Pseudoruegeria aquimaris</name>
    <dbReference type="NCBI Taxonomy" id="393663"/>
    <lineage>
        <taxon>Bacteria</taxon>
        <taxon>Pseudomonadati</taxon>
        <taxon>Pseudomonadota</taxon>
        <taxon>Alphaproteobacteria</taxon>
        <taxon>Rhodobacterales</taxon>
        <taxon>Roseobacteraceae</taxon>
        <taxon>Pseudoruegeria</taxon>
    </lineage>
</organism>
<accession>A0A1Y5R845</accession>
<feature type="domain" description="L,D-TPase catalytic" evidence="9">
    <location>
        <begin position="298"/>
        <end position="478"/>
    </location>
</feature>
<feature type="active site" description="Proton donor/acceptor" evidence="7">
    <location>
        <position position="430"/>
    </location>
</feature>
<dbReference type="OrthoDB" id="9778545at2"/>
<feature type="chain" id="PRO_5012418634" evidence="8">
    <location>
        <begin position="34"/>
        <end position="538"/>
    </location>
</feature>
<dbReference type="Gene3D" id="2.40.440.10">
    <property type="entry name" value="L,D-transpeptidase catalytic domain-like"/>
    <property type="match status" value="1"/>
</dbReference>
<feature type="signal peptide" evidence="8">
    <location>
        <begin position="1"/>
        <end position="33"/>
    </location>
</feature>
<feature type="active site" description="Nucleophile" evidence="7">
    <location>
        <position position="449"/>
    </location>
</feature>
<dbReference type="Gene3D" id="1.10.101.10">
    <property type="entry name" value="PGBD-like superfamily/PGBD"/>
    <property type="match status" value="1"/>
</dbReference>
<evidence type="ECO:0000256" key="2">
    <source>
        <dbReference type="ARBA" id="ARBA00005992"/>
    </source>
</evidence>
<dbReference type="GO" id="GO:0004180">
    <property type="term" value="F:carboxypeptidase activity"/>
    <property type="evidence" value="ECO:0007669"/>
    <property type="project" value="UniProtKB-ARBA"/>
</dbReference>
<dbReference type="Proteomes" id="UP000193409">
    <property type="component" value="Unassembled WGS sequence"/>
</dbReference>
<sequence length="538" mass="59759">MIQATAGRPLHRLLAFLSVLSVSFLMLAGAAGAQVTPFTQAVAEAASKDKAIAEFYKANGYKPIWTGKSGKDKARRKAFLQALEQADAHGLPTRRYDAELVKSGLKAARTERDRGLLEVEMSRMFLQYAQDIQSGVLVPSRVDKGIVREIPRRNRTQTLVAFSKSSPRGFIKQLPPKSAEYTRLMKEKLALEKLLAKGGYGPKVPGKKLEPGMSGPQVVALRNRLITLGYLKRSTSPVYDADLQKAVQAFQQNHGLVADGIAGPGTLAEINTSAEDRLKSVIVAMERERWMNRNRGSRHVWVNLTDFSAKIVDNGKVTFETRSVIGKNTPDRRSPEFSDVMEFMVVNPTWNVPRSIATKEYLPMLKKNPNAVSHLKLINSKGQTVSRGSVNFNQFTARNFPFAMKQPPSRGNALGLVKFMFPNSHNIYLHDTPAKKLFSRETRAFSHGCIRLAQPFEFAHALLAKQTSDPEGTFKRALDSGKETRIDLKQPIPVHIVYRTAVSQPKGPMQYRRDVYGRDAKVFAALSEAGVSLRAVRG</sequence>
<dbReference type="AlphaFoldDB" id="A0A1Y5R845"/>
<dbReference type="PANTHER" id="PTHR41533:SF2">
    <property type="entry name" value="BLR7131 PROTEIN"/>
    <property type="match status" value="1"/>
</dbReference>
<dbReference type="GO" id="GO:0016740">
    <property type="term" value="F:transferase activity"/>
    <property type="evidence" value="ECO:0007669"/>
    <property type="project" value="UniProtKB-KW"/>
</dbReference>
<dbReference type="EMBL" id="FWFQ01000001">
    <property type="protein sequence ID" value="SLN10690.1"/>
    <property type="molecule type" value="Genomic_DNA"/>
</dbReference>
<dbReference type="Pfam" id="PF01471">
    <property type="entry name" value="PG_binding_1"/>
    <property type="match status" value="1"/>
</dbReference>
<evidence type="ECO:0000256" key="3">
    <source>
        <dbReference type="ARBA" id="ARBA00022679"/>
    </source>
</evidence>
<comment type="similarity">
    <text evidence="2">Belongs to the YkuD family.</text>
</comment>
<evidence type="ECO:0000259" key="9">
    <source>
        <dbReference type="PROSITE" id="PS52029"/>
    </source>
</evidence>
<evidence type="ECO:0000256" key="4">
    <source>
        <dbReference type="ARBA" id="ARBA00022960"/>
    </source>
</evidence>
<evidence type="ECO:0000256" key="8">
    <source>
        <dbReference type="SAM" id="SignalP"/>
    </source>
</evidence>
<dbReference type="PANTHER" id="PTHR41533">
    <property type="entry name" value="L,D-TRANSPEPTIDASE HI_1667-RELATED"/>
    <property type="match status" value="1"/>
</dbReference>
<keyword evidence="4 7" id="KW-0133">Cell shape</keyword>
<evidence type="ECO:0000256" key="7">
    <source>
        <dbReference type="PROSITE-ProRule" id="PRU01373"/>
    </source>
</evidence>
<keyword evidence="8" id="KW-0732">Signal</keyword>
<keyword evidence="5 7" id="KW-0573">Peptidoglycan synthesis</keyword>